<dbReference type="Proteomes" id="UP000304382">
    <property type="component" value="Unassembled WGS sequence"/>
</dbReference>
<evidence type="ECO:0000313" key="2">
    <source>
        <dbReference type="EMBL" id="GCF15224.1"/>
    </source>
</evidence>
<proteinExistence type="predicted"/>
<keyword evidence="1" id="KW-0812">Transmembrane</keyword>
<reference evidence="2 3" key="1">
    <citation type="submission" date="2019-02" db="EMBL/GenBank/DDBJ databases">
        <title>Haloarcula mannanilyticum sp. nov., a mannan degrading haloarchaeon isolated from commercial salt.</title>
        <authorList>
            <person name="Enomoto S."/>
            <person name="Shimane Y."/>
            <person name="Kamekura M."/>
            <person name="Ito T."/>
            <person name="Moriya O."/>
            <person name="Ihara K."/>
            <person name="Takahashi-Ando N."/>
            <person name="Fukushima Y."/>
            <person name="Yoshida Y."/>
            <person name="Usama R."/>
            <person name="Takai K."/>
            <person name="Minegishi H."/>
        </authorList>
    </citation>
    <scope>NUCLEOTIDE SEQUENCE [LARGE SCALE GENOMIC DNA]</scope>
    <source>
        <strain evidence="2 3">MD130-1</strain>
    </source>
</reference>
<protein>
    <submittedName>
        <fullName evidence="2">Uncharacterized protein</fullName>
    </submittedName>
</protein>
<dbReference type="EMBL" id="BIXZ01000006">
    <property type="protein sequence ID" value="GCF15224.1"/>
    <property type="molecule type" value="Genomic_DNA"/>
</dbReference>
<evidence type="ECO:0000313" key="3">
    <source>
        <dbReference type="Proteomes" id="UP000304382"/>
    </source>
</evidence>
<feature type="transmembrane region" description="Helical" evidence="1">
    <location>
        <begin position="6"/>
        <end position="29"/>
    </location>
</feature>
<dbReference type="AlphaFoldDB" id="A0A4C2EL06"/>
<keyword evidence="1" id="KW-0472">Membrane</keyword>
<comment type="caution">
    <text evidence="2">The sequence shown here is derived from an EMBL/GenBank/DDBJ whole genome shotgun (WGS) entry which is preliminary data.</text>
</comment>
<dbReference type="InterPro" id="IPR058318">
    <property type="entry name" value="DUF8005"/>
</dbReference>
<name>A0A4C2EL06_9EURY</name>
<dbReference type="RefSeq" id="WP_200830922.1">
    <property type="nucleotide sequence ID" value="NZ_BIXZ01000006.1"/>
</dbReference>
<organism evidence="2 3">
    <name type="scientific">Haloarcula mannanilytica</name>
    <dbReference type="NCBI Taxonomy" id="2509225"/>
    <lineage>
        <taxon>Archaea</taxon>
        <taxon>Methanobacteriati</taxon>
        <taxon>Methanobacteriota</taxon>
        <taxon>Stenosarchaea group</taxon>
        <taxon>Halobacteria</taxon>
        <taxon>Halobacteriales</taxon>
        <taxon>Haloarculaceae</taxon>
        <taxon>Haloarcula</taxon>
    </lineage>
</organism>
<evidence type="ECO:0000256" key="1">
    <source>
        <dbReference type="SAM" id="Phobius"/>
    </source>
</evidence>
<keyword evidence="3" id="KW-1185">Reference proteome</keyword>
<accession>A0A4C2EL06</accession>
<keyword evidence="1" id="KW-1133">Transmembrane helix</keyword>
<gene>
    <name evidence="2" type="ORF">Harman_31590</name>
</gene>
<dbReference type="OrthoDB" id="157285at2157"/>
<dbReference type="Pfam" id="PF26027">
    <property type="entry name" value="DUF8005"/>
    <property type="match status" value="1"/>
</dbReference>
<sequence>MPTTAGIAYIVAMTLLFALWIYGAVSLYFDIRHRFLPQLISWLRERRSERRQLV</sequence>